<gene>
    <name evidence="2" type="ORF">NEOLEDRAFT_1139214</name>
</gene>
<dbReference type="SUPFAM" id="SSF54695">
    <property type="entry name" value="POZ domain"/>
    <property type="match status" value="1"/>
</dbReference>
<dbReference type="SMART" id="SM00225">
    <property type="entry name" value="BTB"/>
    <property type="match status" value="1"/>
</dbReference>
<dbReference type="CDD" id="cd18186">
    <property type="entry name" value="BTB_POZ_ZBTB_KLHL-like"/>
    <property type="match status" value="1"/>
</dbReference>
<protein>
    <recommendedName>
        <fullName evidence="1">BTB domain-containing protein</fullName>
    </recommendedName>
</protein>
<dbReference type="Gene3D" id="3.30.710.10">
    <property type="entry name" value="Potassium Channel Kv1.1, Chain A"/>
    <property type="match status" value="1"/>
</dbReference>
<dbReference type="InterPro" id="IPR011333">
    <property type="entry name" value="SKP1/BTB/POZ_sf"/>
</dbReference>
<dbReference type="Pfam" id="PF00651">
    <property type="entry name" value="BTB"/>
    <property type="match status" value="1"/>
</dbReference>
<organism evidence="2 3">
    <name type="scientific">Neolentinus lepideus HHB14362 ss-1</name>
    <dbReference type="NCBI Taxonomy" id="1314782"/>
    <lineage>
        <taxon>Eukaryota</taxon>
        <taxon>Fungi</taxon>
        <taxon>Dikarya</taxon>
        <taxon>Basidiomycota</taxon>
        <taxon>Agaricomycotina</taxon>
        <taxon>Agaricomycetes</taxon>
        <taxon>Gloeophyllales</taxon>
        <taxon>Gloeophyllaceae</taxon>
        <taxon>Neolentinus</taxon>
    </lineage>
</organism>
<dbReference type="InterPro" id="IPR000210">
    <property type="entry name" value="BTB/POZ_dom"/>
</dbReference>
<proteinExistence type="predicted"/>
<dbReference type="InParanoid" id="A0A165PWP4"/>
<dbReference type="EMBL" id="KV425605">
    <property type="protein sequence ID" value="KZT21594.1"/>
    <property type="molecule type" value="Genomic_DNA"/>
</dbReference>
<evidence type="ECO:0000313" key="2">
    <source>
        <dbReference type="EMBL" id="KZT21594.1"/>
    </source>
</evidence>
<evidence type="ECO:0000313" key="3">
    <source>
        <dbReference type="Proteomes" id="UP000076761"/>
    </source>
</evidence>
<accession>A0A165PWP4</accession>
<keyword evidence="3" id="KW-1185">Reference proteome</keyword>
<reference evidence="2 3" key="1">
    <citation type="journal article" date="2016" name="Mol. Biol. Evol.">
        <title>Comparative Genomics of Early-Diverging Mushroom-Forming Fungi Provides Insights into the Origins of Lignocellulose Decay Capabilities.</title>
        <authorList>
            <person name="Nagy L.G."/>
            <person name="Riley R."/>
            <person name="Tritt A."/>
            <person name="Adam C."/>
            <person name="Daum C."/>
            <person name="Floudas D."/>
            <person name="Sun H."/>
            <person name="Yadav J.S."/>
            <person name="Pangilinan J."/>
            <person name="Larsson K.H."/>
            <person name="Matsuura K."/>
            <person name="Barry K."/>
            <person name="Labutti K."/>
            <person name="Kuo R."/>
            <person name="Ohm R.A."/>
            <person name="Bhattacharya S.S."/>
            <person name="Shirouzu T."/>
            <person name="Yoshinaga Y."/>
            <person name="Martin F.M."/>
            <person name="Grigoriev I.V."/>
            <person name="Hibbett D.S."/>
        </authorList>
    </citation>
    <scope>NUCLEOTIDE SEQUENCE [LARGE SCALE GENOMIC DNA]</scope>
    <source>
        <strain evidence="2 3">HHB14362 ss-1</strain>
    </source>
</reference>
<dbReference type="AlphaFoldDB" id="A0A165PWP4"/>
<dbReference type="OrthoDB" id="3357985at2759"/>
<evidence type="ECO:0000259" key="1">
    <source>
        <dbReference type="PROSITE" id="PS50097"/>
    </source>
</evidence>
<sequence length="316" mass="34960">MAVYRPAGAPFNHESADVILRSTDNVDFRVHKGILAIASPFFSDMFALGKGVDEEAKTGSEEVSDGLQVIPMMAEDSEVLDKLLRFCYPVAQPELQTLGELKPVMTAAVKYQVERVVDCLRSLLVSSKFVNEEPLRVFAIARQHSLDKETATVAPYVLRHGLPGPFVEELKYIPASALHRLWELERRCGSLTVALATDFQWISSSKAVDKNWVFFRCTNANACAASGVTLTIDGQTLTPRVWWKEYMSRAEAALRARHSGSSVTSSTVLWPAFQAMTRCATCGSGQGMDDLKAFSGLFAREIDKIVFEIAEGIKWD</sequence>
<dbReference type="Proteomes" id="UP000076761">
    <property type="component" value="Unassembled WGS sequence"/>
</dbReference>
<feature type="domain" description="BTB" evidence="1">
    <location>
        <begin position="16"/>
        <end position="88"/>
    </location>
</feature>
<name>A0A165PWP4_9AGAM</name>
<dbReference type="PROSITE" id="PS50097">
    <property type="entry name" value="BTB"/>
    <property type="match status" value="1"/>
</dbReference>